<dbReference type="PANTHER" id="PTHR22696">
    <property type="entry name" value="E3 UBIQUITIN-PROTEIN LIGASE RNF26"/>
    <property type="match status" value="1"/>
</dbReference>
<dbReference type="Pfam" id="PF13920">
    <property type="entry name" value="zf-C3HC4_3"/>
    <property type="match status" value="1"/>
</dbReference>
<accession>A0A0G4E922</accession>
<feature type="domain" description="RING-type" evidence="3">
    <location>
        <begin position="34"/>
        <end position="76"/>
    </location>
</feature>
<feature type="region of interest" description="Disordered" evidence="2">
    <location>
        <begin position="1"/>
        <end position="26"/>
    </location>
</feature>
<dbReference type="Gene3D" id="3.30.40.10">
    <property type="entry name" value="Zinc/RING finger domain, C3HC4 (zinc finger)"/>
    <property type="match status" value="1"/>
</dbReference>
<dbReference type="Proteomes" id="UP000041254">
    <property type="component" value="Unassembled WGS sequence"/>
</dbReference>
<evidence type="ECO:0000259" key="3">
    <source>
        <dbReference type="PROSITE" id="PS50089"/>
    </source>
</evidence>
<evidence type="ECO:0000313" key="5">
    <source>
        <dbReference type="Proteomes" id="UP000041254"/>
    </source>
</evidence>
<protein>
    <recommendedName>
        <fullName evidence="3">RING-type domain-containing protein</fullName>
    </recommendedName>
</protein>
<dbReference type="VEuPathDB" id="CryptoDB:Vbra_3517"/>
<dbReference type="EMBL" id="CDMY01000077">
    <property type="protein sequence ID" value="CEL92411.1"/>
    <property type="molecule type" value="Genomic_DNA"/>
</dbReference>
<dbReference type="GO" id="GO:0061630">
    <property type="term" value="F:ubiquitin protein ligase activity"/>
    <property type="evidence" value="ECO:0007669"/>
    <property type="project" value="TreeGrafter"/>
</dbReference>
<keyword evidence="1" id="KW-0479">Metal-binding</keyword>
<keyword evidence="1" id="KW-0863">Zinc-finger</keyword>
<keyword evidence="5" id="KW-1185">Reference proteome</keyword>
<gene>
    <name evidence="4" type="ORF">Vbra_3517</name>
</gene>
<dbReference type="InterPro" id="IPR001841">
    <property type="entry name" value="Znf_RING"/>
</dbReference>
<dbReference type="PANTHER" id="PTHR22696:SF1">
    <property type="entry name" value="E3 UBIQUITIN-PROTEIN LIGASE RNF26"/>
    <property type="match status" value="1"/>
</dbReference>
<dbReference type="GO" id="GO:0016567">
    <property type="term" value="P:protein ubiquitination"/>
    <property type="evidence" value="ECO:0007669"/>
    <property type="project" value="TreeGrafter"/>
</dbReference>
<dbReference type="OrthoDB" id="537550at2759"/>
<proteinExistence type="predicted"/>
<dbReference type="PROSITE" id="PS50089">
    <property type="entry name" value="ZF_RING_2"/>
    <property type="match status" value="1"/>
</dbReference>
<name>A0A0G4E922_VITBC</name>
<dbReference type="InterPro" id="IPR013083">
    <property type="entry name" value="Znf_RING/FYVE/PHD"/>
</dbReference>
<dbReference type="GO" id="GO:0006511">
    <property type="term" value="P:ubiquitin-dependent protein catabolic process"/>
    <property type="evidence" value="ECO:0007669"/>
    <property type="project" value="TreeGrafter"/>
</dbReference>
<dbReference type="GO" id="GO:0008270">
    <property type="term" value="F:zinc ion binding"/>
    <property type="evidence" value="ECO:0007669"/>
    <property type="project" value="UniProtKB-KW"/>
</dbReference>
<evidence type="ECO:0000256" key="1">
    <source>
        <dbReference type="PROSITE-ProRule" id="PRU00175"/>
    </source>
</evidence>
<reference evidence="4 5" key="1">
    <citation type="submission" date="2014-11" db="EMBL/GenBank/DDBJ databases">
        <authorList>
            <person name="Zhu J."/>
            <person name="Qi W."/>
            <person name="Song R."/>
        </authorList>
    </citation>
    <scope>NUCLEOTIDE SEQUENCE [LARGE SCALE GENOMIC DNA]</scope>
</reference>
<feature type="compositionally biased region" description="Low complexity" evidence="2">
    <location>
        <begin position="1"/>
        <end position="24"/>
    </location>
</feature>
<dbReference type="AlphaFoldDB" id="A0A0G4E922"/>
<keyword evidence="1" id="KW-0862">Zinc</keyword>
<evidence type="ECO:0000313" key="4">
    <source>
        <dbReference type="EMBL" id="CEL92411.1"/>
    </source>
</evidence>
<organism evidence="4 5">
    <name type="scientific">Vitrella brassicaformis (strain CCMP3155)</name>
    <dbReference type="NCBI Taxonomy" id="1169540"/>
    <lineage>
        <taxon>Eukaryota</taxon>
        <taxon>Sar</taxon>
        <taxon>Alveolata</taxon>
        <taxon>Colpodellida</taxon>
        <taxon>Vitrellaceae</taxon>
        <taxon>Vitrella</taxon>
    </lineage>
</organism>
<sequence>MKATSTQQHQQPSSPPSSNSAPLATRDEGEHLKCDVCMDKDKSIPLIPCRHLCLCGECAGRLMSGPSAKRLCPRCRQRITDTQQVYL</sequence>
<dbReference type="SUPFAM" id="SSF57850">
    <property type="entry name" value="RING/U-box"/>
    <property type="match status" value="1"/>
</dbReference>
<dbReference type="InParanoid" id="A0A0G4E922"/>
<evidence type="ECO:0000256" key="2">
    <source>
        <dbReference type="SAM" id="MobiDB-lite"/>
    </source>
</evidence>